<gene>
    <name evidence="2" type="ORF">TRIP_B360044</name>
</gene>
<organism evidence="2">
    <name type="scientific">Uncultured Desulfatiglans sp</name>
    <dbReference type="NCBI Taxonomy" id="1748965"/>
    <lineage>
        <taxon>Bacteria</taxon>
        <taxon>Pseudomonadati</taxon>
        <taxon>Thermodesulfobacteriota</taxon>
        <taxon>Desulfobacteria</taxon>
        <taxon>Desulfatiglandales</taxon>
        <taxon>Desulfatiglandaceae</taxon>
        <taxon>Desulfatiglans</taxon>
        <taxon>environmental samples</taxon>
    </lineage>
</organism>
<name>A0A653AD12_UNCDX</name>
<reference evidence="2" key="1">
    <citation type="submission" date="2018-07" db="EMBL/GenBank/DDBJ databases">
        <authorList>
            <consortium name="Genoscope - CEA"/>
            <person name="William W."/>
        </authorList>
    </citation>
    <scope>NUCLEOTIDE SEQUENCE</scope>
    <source>
        <strain evidence="2">IK1</strain>
    </source>
</reference>
<dbReference type="AlphaFoldDB" id="A0A653AD12"/>
<proteinExistence type="predicted"/>
<feature type="region of interest" description="Disordered" evidence="1">
    <location>
        <begin position="248"/>
        <end position="274"/>
    </location>
</feature>
<sequence length="604" mass="66808">MYLLNLNLSAGGFLSMKLHRKRWVLLVLWGLVSFLWVPAWGAPEQNPFSSLVGFLDDYAGTPFRVVGRVKEVGEGRLLFEKGTVSLKVGEWLCVSKEDPEGSPALKSPAAWIIVEALFPETALARVADSPAAPLSPGDRVVTPPPPRIHVQGDALQPDAAPLFEGLVRELLEKGYHLDMDPKGKDGVSAERHDLKLELLRGEKILVCRLSTIEGERVLYYRTAEATSHRAAVPSSEKIPLAAGTVVQSGAEAPPAADSGPSFQHSKPARSQEHFRLQEPVSRVVACRRKGADGTVLACLGEQGLILYELADAALNEVSRLAYPHTDSIPLHLHCADLDGDGGEELLVTLTRPVKILDNQDNRLSSWIVALQGGGLESLAEDLPFYFRVIRDRKGRPVPLAQRQGAFRQYEGPIYRVEWDKSGVAPKVNEVYAPAAGVYSLYQFSEIPEAEGRLVILESGGQLHGYVTPEGRLAAFGERDAGEYKVTGYPLRREQDLFLGGFDRRTYDEVFTARRLELRTDFDGQIFTINKGRGGAFSSVAEKLLPGRRDFDQVVAVKWVGERILQTWESDKYEKDLIDFTFLKTPDRILILCRDADGYALEALR</sequence>
<evidence type="ECO:0000313" key="2">
    <source>
        <dbReference type="EMBL" id="VBB45951.1"/>
    </source>
</evidence>
<evidence type="ECO:0000256" key="1">
    <source>
        <dbReference type="SAM" id="MobiDB-lite"/>
    </source>
</evidence>
<dbReference type="EMBL" id="UPXX01000030">
    <property type="protein sequence ID" value="VBB45951.1"/>
    <property type="molecule type" value="Genomic_DNA"/>
</dbReference>
<protein>
    <submittedName>
        <fullName evidence="2">Uncharacterized protein</fullName>
    </submittedName>
</protein>
<accession>A0A653AD12</accession>